<reference evidence="1" key="1">
    <citation type="submission" date="2018-02" db="EMBL/GenBank/DDBJ databases">
        <title>Rhizophora mucronata_Transcriptome.</title>
        <authorList>
            <person name="Meera S.P."/>
            <person name="Sreeshan A."/>
            <person name="Augustine A."/>
        </authorList>
    </citation>
    <scope>NUCLEOTIDE SEQUENCE</scope>
    <source>
        <tissue evidence="1">Leaf</tissue>
    </source>
</reference>
<name>A0A2P2N7M0_RHIMU</name>
<protein>
    <submittedName>
        <fullName evidence="1">Uncharacterized protein</fullName>
    </submittedName>
</protein>
<accession>A0A2P2N7M0</accession>
<dbReference type="AlphaFoldDB" id="A0A2P2N7M0"/>
<sequence length="32" mass="3781">MQWIFVKPSIGVRSNLNVHIPLVRSRLYLSKK</sequence>
<organism evidence="1">
    <name type="scientific">Rhizophora mucronata</name>
    <name type="common">Asiatic mangrove</name>
    <dbReference type="NCBI Taxonomy" id="61149"/>
    <lineage>
        <taxon>Eukaryota</taxon>
        <taxon>Viridiplantae</taxon>
        <taxon>Streptophyta</taxon>
        <taxon>Embryophyta</taxon>
        <taxon>Tracheophyta</taxon>
        <taxon>Spermatophyta</taxon>
        <taxon>Magnoliopsida</taxon>
        <taxon>eudicotyledons</taxon>
        <taxon>Gunneridae</taxon>
        <taxon>Pentapetalae</taxon>
        <taxon>rosids</taxon>
        <taxon>fabids</taxon>
        <taxon>Malpighiales</taxon>
        <taxon>Rhizophoraceae</taxon>
        <taxon>Rhizophora</taxon>
    </lineage>
</organism>
<dbReference type="EMBL" id="GGEC01057912">
    <property type="protein sequence ID" value="MBX38396.1"/>
    <property type="molecule type" value="Transcribed_RNA"/>
</dbReference>
<evidence type="ECO:0000313" key="1">
    <source>
        <dbReference type="EMBL" id="MBX38396.1"/>
    </source>
</evidence>
<proteinExistence type="predicted"/>